<evidence type="ECO:0000313" key="2">
    <source>
        <dbReference type="Proteomes" id="UP000008867"/>
    </source>
</evidence>
<proteinExistence type="predicted"/>
<keyword evidence="2" id="KW-1185">Reference proteome</keyword>
<dbReference type="HOGENOM" id="CLU_2528936_0_0_1"/>
<name>E7A0C3_SPORE</name>
<evidence type="ECO:0000313" key="1">
    <source>
        <dbReference type="EMBL" id="CBQ72930.1"/>
    </source>
</evidence>
<dbReference type="EMBL" id="FQ311471">
    <property type="protein sequence ID" value="CBQ72930.1"/>
    <property type="molecule type" value="Genomic_DNA"/>
</dbReference>
<dbReference type="VEuPathDB" id="FungiDB:sr11027.2"/>
<accession>E7A0C3</accession>
<dbReference type="AlphaFoldDB" id="E7A0C3"/>
<organism evidence="1 2">
    <name type="scientific">Sporisorium reilianum (strain SRZ2)</name>
    <name type="common">Maize head smut fungus</name>
    <dbReference type="NCBI Taxonomy" id="999809"/>
    <lineage>
        <taxon>Eukaryota</taxon>
        <taxon>Fungi</taxon>
        <taxon>Dikarya</taxon>
        <taxon>Basidiomycota</taxon>
        <taxon>Ustilaginomycotina</taxon>
        <taxon>Ustilaginomycetes</taxon>
        <taxon>Ustilaginales</taxon>
        <taxon>Ustilaginaceae</taxon>
        <taxon>Sporisorium</taxon>
    </lineage>
</organism>
<sequence>MRQYKKGDRVVFNIGANEEVGIIESIDNRGDGTAMAAIRYETKGSGQVTIIQRNVQEKIQPAVIVSATCAGRRARAWPSVCGPG</sequence>
<evidence type="ECO:0008006" key="3">
    <source>
        <dbReference type="Google" id="ProtNLM"/>
    </source>
</evidence>
<dbReference type="Proteomes" id="UP000008867">
    <property type="component" value="Chromosome 6"/>
</dbReference>
<gene>
    <name evidence="1" type="ORF">sr11027.2</name>
</gene>
<protein>
    <recommendedName>
        <fullName evidence="3">Hypervirulence associated protein TUDOR domain-containing protein</fullName>
    </recommendedName>
</protein>
<reference evidence="1 2" key="1">
    <citation type="journal article" date="2010" name="Science">
        <title>Pathogenicity determinants in smut fungi revealed by genome comparison.</title>
        <authorList>
            <person name="Schirawski J."/>
            <person name="Mannhaupt G."/>
            <person name="Muench K."/>
            <person name="Brefort T."/>
            <person name="Schipper K."/>
            <person name="Doehlemann G."/>
            <person name="Di Stasio M."/>
            <person name="Roessel N."/>
            <person name="Mendoza-Mendoza A."/>
            <person name="Pester D."/>
            <person name="Mueller O."/>
            <person name="Winterberg B."/>
            <person name="Meyer E."/>
            <person name="Ghareeb H."/>
            <person name="Wollenberg T."/>
            <person name="Muensterkoetter M."/>
            <person name="Wong P."/>
            <person name="Walter M."/>
            <person name="Stukenbrock E."/>
            <person name="Gueldener U."/>
            <person name="Kahmann R."/>
        </authorList>
    </citation>
    <scope>NUCLEOTIDE SEQUENCE [LARGE SCALE GENOMIC DNA]</scope>
    <source>
        <strain evidence="2">SRZ2</strain>
    </source>
</reference>
<dbReference type="OrthoDB" id="2553016at2759"/>